<gene>
    <name evidence="2" type="ORF">QIS74_13020</name>
</gene>
<evidence type="ECO:0000313" key="3">
    <source>
        <dbReference type="Proteomes" id="UP001327957"/>
    </source>
</evidence>
<organism evidence="2 3">
    <name type="scientific">Colletotrichum tabaci</name>
    <dbReference type="NCBI Taxonomy" id="1209068"/>
    <lineage>
        <taxon>Eukaryota</taxon>
        <taxon>Fungi</taxon>
        <taxon>Dikarya</taxon>
        <taxon>Ascomycota</taxon>
        <taxon>Pezizomycotina</taxon>
        <taxon>Sordariomycetes</taxon>
        <taxon>Hypocreomycetidae</taxon>
        <taxon>Glomerellales</taxon>
        <taxon>Glomerellaceae</taxon>
        <taxon>Colletotrichum</taxon>
        <taxon>Colletotrichum destructivum species complex</taxon>
    </lineage>
</organism>
<reference evidence="2 3" key="1">
    <citation type="submission" date="2023-04" db="EMBL/GenBank/DDBJ databases">
        <title>Colletotrichum tabacum stain YC1 causing leaf anthracnose on Nicotiana tabacum(L.) cv.</title>
        <authorList>
            <person name="Ji Z."/>
            <person name="Wang M."/>
            <person name="Zhang J."/>
            <person name="Wang N."/>
            <person name="Zhou Z."/>
        </authorList>
    </citation>
    <scope>NUCLEOTIDE SEQUENCE [LARGE SCALE GENOMIC DNA]</scope>
    <source>
        <strain evidence="2 3">YC1</strain>
    </source>
</reference>
<dbReference type="AlphaFoldDB" id="A0AAV9SVG6"/>
<dbReference type="Pfam" id="PF00583">
    <property type="entry name" value="Acetyltransf_1"/>
    <property type="match status" value="1"/>
</dbReference>
<comment type="caution">
    <text evidence="2">The sequence shown here is derived from an EMBL/GenBank/DDBJ whole genome shotgun (WGS) entry which is preliminary data.</text>
</comment>
<dbReference type="EMBL" id="JASAOK010000053">
    <property type="protein sequence ID" value="KAK6207939.1"/>
    <property type="molecule type" value="Genomic_DNA"/>
</dbReference>
<sequence>MTVPSPGHALSFRRATPADIPALLPLIRSAYHGAFPSSSAEADIFAAKRATEATLLAKIAAPEVVVLHVTDAASTSSSAVTAAEVVPLPPLSCCEIARSTGDAGLAHFGLFAVDPARQAGGVGGAVLRYAEELARREWGTRRMEMTVLWMRTGLIAYYERRGYRRTGERREFPYAEFYGGEGLRDDLWFVVLEKEL</sequence>
<dbReference type="SUPFAM" id="SSF55729">
    <property type="entry name" value="Acyl-CoA N-acyltransferases (Nat)"/>
    <property type="match status" value="1"/>
</dbReference>
<dbReference type="InterPro" id="IPR016181">
    <property type="entry name" value="Acyl_CoA_acyltransferase"/>
</dbReference>
<accession>A0AAV9SVG6</accession>
<protein>
    <submittedName>
        <fullName evidence="2">Acetyltransferase</fullName>
    </submittedName>
</protein>
<dbReference type="PROSITE" id="PS51186">
    <property type="entry name" value="GNAT"/>
    <property type="match status" value="1"/>
</dbReference>
<feature type="domain" description="N-acetyltransferase" evidence="1">
    <location>
        <begin position="10"/>
        <end position="196"/>
    </location>
</feature>
<evidence type="ECO:0000259" key="1">
    <source>
        <dbReference type="PROSITE" id="PS51186"/>
    </source>
</evidence>
<dbReference type="CDD" id="cd04301">
    <property type="entry name" value="NAT_SF"/>
    <property type="match status" value="1"/>
</dbReference>
<dbReference type="GO" id="GO:0016747">
    <property type="term" value="F:acyltransferase activity, transferring groups other than amino-acyl groups"/>
    <property type="evidence" value="ECO:0007669"/>
    <property type="project" value="InterPro"/>
</dbReference>
<dbReference type="Gene3D" id="3.40.630.30">
    <property type="match status" value="1"/>
</dbReference>
<evidence type="ECO:0000313" key="2">
    <source>
        <dbReference type="EMBL" id="KAK6207939.1"/>
    </source>
</evidence>
<dbReference type="Proteomes" id="UP001327957">
    <property type="component" value="Unassembled WGS sequence"/>
</dbReference>
<proteinExistence type="predicted"/>
<name>A0AAV9SVG6_9PEZI</name>
<dbReference type="InterPro" id="IPR000182">
    <property type="entry name" value="GNAT_dom"/>
</dbReference>
<keyword evidence="3" id="KW-1185">Reference proteome</keyword>